<feature type="transmembrane region" description="Helical" evidence="8">
    <location>
        <begin position="91"/>
        <end position="108"/>
    </location>
</feature>
<keyword evidence="6 8" id="KW-1133">Transmembrane helix</keyword>
<dbReference type="InterPro" id="IPR050297">
    <property type="entry name" value="LipidA_mod_glycosyltrf_83"/>
</dbReference>
<reference evidence="9 10" key="1">
    <citation type="journal article" date="2019" name="Int. J. Syst. Evol. Microbiol.">
        <title>The Global Catalogue of Microorganisms (GCM) 10K type strain sequencing project: providing services to taxonomists for standard genome sequencing and annotation.</title>
        <authorList>
            <consortium name="The Broad Institute Genomics Platform"/>
            <consortium name="The Broad Institute Genome Sequencing Center for Infectious Disease"/>
            <person name="Wu L."/>
            <person name="Ma J."/>
        </authorList>
    </citation>
    <scope>NUCLEOTIDE SEQUENCE [LARGE SCALE GENOMIC DNA]</scope>
    <source>
        <strain evidence="9 10">JCM 1407</strain>
    </source>
</reference>
<dbReference type="RefSeq" id="WP_343759151.1">
    <property type="nucleotide sequence ID" value="NZ_BAAACG010000006.1"/>
</dbReference>
<accession>A0ABN1JBJ1</accession>
<keyword evidence="3" id="KW-0328">Glycosyltransferase</keyword>
<evidence type="ECO:0000256" key="4">
    <source>
        <dbReference type="ARBA" id="ARBA00022679"/>
    </source>
</evidence>
<feature type="transmembrane region" description="Helical" evidence="8">
    <location>
        <begin position="342"/>
        <end position="361"/>
    </location>
</feature>
<keyword evidence="2" id="KW-1003">Cell membrane</keyword>
<evidence type="ECO:0000256" key="5">
    <source>
        <dbReference type="ARBA" id="ARBA00022692"/>
    </source>
</evidence>
<sequence>MYGSLEVMSNKKNSNSTIYYKIIMIISLLFCILWVSFINTKPFSDFQYYYNLSVQIANGGSWGNTYTSVGYCIILGGIFKLFGASVLKAKIFNIVLAFLNNFIFYRLLKKLDIDEKRMKIVFTIFAFFPNNIFYTSVLGTEILFTTMLLLVTNVYFGNFKYKYILLGVLTGVITIIKPFFMVFAFAVFLVELLKEKKFLHSLKCSLTIFVVSAICIAPWIYRNTKMMGQYTYVSNNDGIVLYINNNSENTFGRWMAAADVKDSLVKKEEYKKANMTEKNHMLKKEANKWIKAHPKEFLVLGTKRLVNTYFLGDDIGYSTYGSGLSSQTKFKMVVKSTILKNIFFIPAIIYILLYSIFILYKIIKRQTETLNKFNLYITVIFYMFTTIYFVTEGQARYAFPLIFIIIYFWFYIVKYLVLLFKEFIK</sequence>
<dbReference type="EMBL" id="BAAACG010000006">
    <property type="protein sequence ID" value="GAA0735058.1"/>
    <property type="molecule type" value="Genomic_DNA"/>
</dbReference>
<dbReference type="PANTHER" id="PTHR33908:SF11">
    <property type="entry name" value="MEMBRANE PROTEIN"/>
    <property type="match status" value="1"/>
</dbReference>
<dbReference type="Proteomes" id="UP001501510">
    <property type="component" value="Unassembled WGS sequence"/>
</dbReference>
<keyword evidence="5 8" id="KW-0812">Transmembrane</keyword>
<feature type="transmembrane region" description="Helical" evidence="8">
    <location>
        <begin position="120"/>
        <end position="151"/>
    </location>
</feature>
<evidence type="ECO:0000256" key="6">
    <source>
        <dbReference type="ARBA" id="ARBA00022989"/>
    </source>
</evidence>
<organism evidence="9 10">
    <name type="scientific">Clostridium oceanicum</name>
    <dbReference type="NCBI Taxonomy" id="1543"/>
    <lineage>
        <taxon>Bacteria</taxon>
        <taxon>Bacillati</taxon>
        <taxon>Bacillota</taxon>
        <taxon>Clostridia</taxon>
        <taxon>Eubacteriales</taxon>
        <taxon>Clostridiaceae</taxon>
        <taxon>Clostridium</taxon>
    </lineage>
</organism>
<feature type="transmembrane region" description="Helical" evidence="8">
    <location>
        <begin position="202"/>
        <end position="221"/>
    </location>
</feature>
<proteinExistence type="predicted"/>
<gene>
    <name evidence="9" type="ORF">GCM10008906_08150</name>
</gene>
<keyword evidence="7 8" id="KW-0472">Membrane</keyword>
<keyword evidence="10" id="KW-1185">Reference proteome</keyword>
<comment type="subcellular location">
    <subcellularLocation>
        <location evidence="1">Cell membrane</location>
        <topology evidence="1">Multi-pass membrane protein</topology>
    </subcellularLocation>
</comment>
<evidence type="ECO:0000256" key="3">
    <source>
        <dbReference type="ARBA" id="ARBA00022676"/>
    </source>
</evidence>
<evidence type="ECO:0000256" key="2">
    <source>
        <dbReference type="ARBA" id="ARBA00022475"/>
    </source>
</evidence>
<evidence type="ECO:0000256" key="1">
    <source>
        <dbReference type="ARBA" id="ARBA00004651"/>
    </source>
</evidence>
<feature type="transmembrane region" description="Helical" evidence="8">
    <location>
        <begin position="373"/>
        <end position="391"/>
    </location>
</feature>
<evidence type="ECO:0000313" key="10">
    <source>
        <dbReference type="Proteomes" id="UP001501510"/>
    </source>
</evidence>
<comment type="caution">
    <text evidence="9">The sequence shown here is derived from an EMBL/GenBank/DDBJ whole genome shotgun (WGS) entry which is preliminary data.</text>
</comment>
<name>A0ABN1JBJ1_9CLOT</name>
<feature type="transmembrane region" description="Helical" evidence="8">
    <location>
        <begin position="397"/>
        <end position="420"/>
    </location>
</feature>
<evidence type="ECO:0000256" key="8">
    <source>
        <dbReference type="SAM" id="Phobius"/>
    </source>
</evidence>
<protein>
    <submittedName>
        <fullName evidence="9">Glycosyltransferase family 39 protein</fullName>
    </submittedName>
</protein>
<evidence type="ECO:0000313" key="9">
    <source>
        <dbReference type="EMBL" id="GAA0735058.1"/>
    </source>
</evidence>
<dbReference type="PANTHER" id="PTHR33908">
    <property type="entry name" value="MANNOSYLTRANSFERASE YKCB-RELATED"/>
    <property type="match status" value="1"/>
</dbReference>
<keyword evidence="4" id="KW-0808">Transferase</keyword>
<feature type="transmembrane region" description="Helical" evidence="8">
    <location>
        <begin position="163"/>
        <end position="190"/>
    </location>
</feature>
<evidence type="ECO:0000256" key="7">
    <source>
        <dbReference type="ARBA" id="ARBA00023136"/>
    </source>
</evidence>
<feature type="transmembrane region" description="Helical" evidence="8">
    <location>
        <begin position="18"/>
        <end position="38"/>
    </location>
</feature>